<keyword evidence="6" id="KW-1185">Reference proteome</keyword>
<keyword evidence="2 4" id="KW-0689">Ribosomal protein</keyword>
<dbReference type="OrthoDB" id="1850746at2759"/>
<organism evidence="5 6">
    <name type="scientific">Monoraphidium neglectum</name>
    <dbReference type="NCBI Taxonomy" id="145388"/>
    <lineage>
        <taxon>Eukaryota</taxon>
        <taxon>Viridiplantae</taxon>
        <taxon>Chlorophyta</taxon>
        <taxon>core chlorophytes</taxon>
        <taxon>Chlorophyceae</taxon>
        <taxon>CS clade</taxon>
        <taxon>Sphaeropleales</taxon>
        <taxon>Selenastraceae</taxon>
        <taxon>Monoraphidium</taxon>
    </lineage>
</organism>
<dbReference type="InterPro" id="IPR016180">
    <property type="entry name" value="Ribosomal_uL16_dom"/>
</dbReference>
<dbReference type="EMBL" id="KK101455">
    <property type="protein sequence ID" value="KIZ00824.1"/>
    <property type="molecule type" value="Genomic_DNA"/>
</dbReference>
<dbReference type="Proteomes" id="UP000054498">
    <property type="component" value="Unassembled WGS sequence"/>
</dbReference>
<dbReference type="InterPro" id="IPR000114">
    <property type="entry name" value="Ribosomal_uL16_bact-type"/>
</dbReference>
<dbReference type="GO" id="GO:0032543">
    <property type="term" value="P:mitochondrial translation"/>
    <property type="evidence" value="ECO:0007669"/>
    <property type="project" value="TreeGrafter"/>
</dbReference>
<dbReference type="GO" id="GO:0019843">
    <property type="term" value="F:rRNA binding"/>
    <property type="evidence" value="ECO:0007669"/>
    <property type="project" value="InterPro"/>
</dbReference>
<evidence type="ECO:0000313" key="6">
    <source>
        <dbReference type="Proteomes" id="UP000054498"/>
    </source>
</evidence>
<dbReference type="Gene3D" id="3.90.1170.10">
    <property type="entry name" value="Ribosomal protein L10e/L16"/>
    <property type="match status" value="1"/>
</dbReference>
<dbReference type="InterPro" id="IPR020798">
    <property type="entry name" value="Ribosomal_uL16_CS"/>
</dbReference>
<dbReference type="PRINTS" id="PR00060">
    <property type="entry name" value="RIBOSOMALL16"/>
</dbReference>
<gene>
    <name evidence="5" type="ORF">MNEG_7139</name>
</gene>
<protein>
    <submittedName>
        <fullName evidence="5">50S ribosomal protein L16</fullName>
    </submittedName>
</protein>
<dbReference type="STRING" id="145388.A0A0D2L063"/>
<sequence length="217" mass="23679">MGPMRNDCGAGPSRAAPSSAVAAGALQRQLAGFHPGLAALGFLQQAARAGALQQHHHSPQQQNPWLRGAPSALAQQVRGLQLTPRRVKYRKAFKSLGFNETICPNTRQLAWGLYGIRAVEHARVPARTIEAARRVLRRTIGKGAMLWIRMTPNIPVTSKPAEVRMGKGKGAVDYWASPVRPGQIIFEMDRLPRKVALGVVAALQPKLPMRIGFVEYT</sequence>
<name>A0A0D2L063_9CHLO</name>
<dbReference type="KEGG" id="mng:MNEG_7139"/>
<dbReference type="Pfam" id="PF00252">
    <property type="entry name" value="Ribosomal_L16"/>
    <property type="match status" value="1"/>
</dbReference>
<dbReference type="InterPro" id="IPR036920">
    <property type="entry name" value="Ribosomal_uL16_sf"/>
</dbReference>
<dbReference type="GO" id="GO:0005762">
    <property type="term" value="C:mitochondrial large ribosomal subunit"/>
    <property type="evidence" value="ECO:0007669"/>
    <property type="project" value="TreeGrafter"/>
</dbReference>
<dbReference type="AlphaFoldDB" id="A0A0D2L063"/>
<dbReference type="InterPro" id="IPR047873">
    <property type="entry name" value="Ribosomal_uL16"/>
</dbReference>
<dbReference type="NCBIfam" id="TIGR01164">
    <property type="entry name" value="rplP_bact"/>
    <property type="match status" value="1"/>
</dbReference>
<evidence type="ECO:0000313" key="5">
    <source>
        <dbReference type="EMBL" id="KIZ00824.1"/>
    </source>
</evidence>
<proteinExistence type="inferred from homology"/>
<comment type="similarity">
    <text evidence="1 4">Belongs to the universal ribosomal protein uL16 family.</text>
</comment>
<dbReference type="PANTHER" id="PTHR12220">
    <property type="entry name" value="50S/60S RIBOSOMAL PROTEIN L16"/>
    <property type="match status" value="1"/>
</dbReference>
<dbReference type="GO" id="GO:0003735">
    <property type="term" value="F:structural constituent of ribosome"/>
    <property type="evidence" value="ECO:0007669"/>
    <property type="project" value="InterPro"/>
</dbReference>
<evidence type="ECO:0000256" key="1">
    <source>
        <dbReference type="ARBA" id="ARBA00008931"/>
    </source>
</evidence>
<dbReference type="PROSITE" id="PS00701">
    <property type="entry name" value="RIBOSOMAL_L16_2"/>
    <property type="match status" value="1"/>
</dbReference>
<dbReference type="SUPFAM" id="SSF54686">
    <property type="entry name" value="Ribosomal protein L16p/L10e"/>
    <property type="match status" value="1"/>
</dbReference>
<evidence type="ECO:0000256" key="3">
    <source>
        <dbReference type="ARBA" id="ARBA00023274"/>
    </source>
</evidence>
<dbReference type="GeneID" id="25740015"/>
<dbReference type="PANTHER" id="PTHR12220:SF13">
    <property type="entry name" value="LARGE RIBOSOMAL SUBUNIT PROTEIN UL16M"/>
    <property type="match status" value="1"/>
</dbReference>
<reference evidence="5 6" key="1">
    <citation type="journal article" date="2013" name="BMC Genomics">
        <title>Reconstruction of the lipid metabolism for the microalga Monoraphidium neglectum from its genome sequence reveals characteristics suitable for biofuel production.</title>
        <authorList>
            <person name="Bogen C."/>
            <person name="Al-Dilaimi A."/>
            <person name="Albersmeier A."/>
            <person name="Wichmann J."/>
            <person name="Grundmann M."/>
            <person name="Rupp O."/>
            <person name="Lauersen K.J."/>
            <person name="Blifernez-Klassen O."/>
            <person name="Kalinowski J."/>
            <person name="Goesmann A."/>
            <person name="Mussgnug J.H."/>
            <person name="Kruse O."/>
        </authorList>
    </citation>
    <scope>NUCLEOTIDE SEQUENCE [LARGE SCALE GENOMIC DNA]</scope>
    <source>
        <strain evidence="5 6">SAG 48.87</strain>
    </source>
</reference>
<evidence type="ECO:0000256" key="2">
    <source>
        <dbReference type="ARBA" id="ARBA00022980"/>
    </source>
</evidence>
<keyword evidence="3 4" id="KW-0687">Ribonucleoprotein</keyword>
<dbReference type="CDD" id="cd01433">
    <property type="entry name" value="Ribosomal_L16_L10e"/>
    <property type="match status" value="1"/>
</dbReference>
<evidence type="ECO:0000256" key="4">
    <source>
        <dbReference type="RuleBase" id="RU004413"/>
    </source>
</evidence>
<dbReference type="RefSeq" id="XP_013899843.1">
    <property type="nucleotide sequence ID" value="XM_014044389.1"/>
</dbReference>
<accession>A0A0D2L063</accession>